<dbReference type="EMBL" id="JAQYXP010000001">
    <property type="protein sequence ID" value="MEN3232528.1"/>
    <property type="molecule type" value="Genomic_DNA"/>
</dbReference>
<comment type="caution">
    <text evidence="1">The sequence shown here is derived from an EMBL/GenBank/DDBJ whole genome shotgun (WGS) entry which is preliminary data.</text>
</comment>
<sequence length="197" mass="23114">MSCLLAAGCDRWTSLANITKETITDNWPEQYLEAITAANKGDCRESWNSLWPLAKRGDRNAIYLLSEMLLEGMEITVNSNYKKDAFLFYLYSLGSRDAYSIYISKSNPKYHHSEFIKRFEKQDLGEWSQVYQCIKNNHESDCLKEYKEKGIIPNFNKFTSDIERQIKKLQDDLRMPHISRIKYRSFRLAGLKLRLSS</sequence>
<evidence type="ECO:0000313" key="2">
    <source>
        <dbReference type="Proteomes" id="UP001407347"/>
    </source>
</evidence>
<organism evidence="1 2">
    <name type="scientific">Methylobacterium ajmalii</name>
    <dbReference type="NCBI Taxonomy" id="2738439"/>
    <lineage>
        <taxon>Bacteria</taxon>
        <taxon>Pseudomonadati</taxon>
        <taxon>Pseudomonadota</taxon>
        <taxon>Alphaproteobacteria</taxon>
        <taxon>Hyphomicrobiales</taxon>
        <taxon>Methylobacteriaceae</taxon>
        <taxon>Methylobacterium</taxon>
    </lineage>
</organism>
<protein>
    <submittedName>
        <fullName evidence="1">Uncharacterized protein</fullName>
    </submittedName>
</protein>
<dbReference type="RefSeq" id="WP_346012740.1">
    <property type="nucleotide sequence ID" value="NZ_JAQYXP010000001.1"/>
</dbReference>
<proteinExistence type="predicted"/>
<accession>A0ABU9ZMP0</accession>
<keyword evidence="2" id="KW-1185">Reference proteome</keyword>
<name>A0ABU9ZMP0_9HYPH</name>
<gene>
    <name evidence="1" type="ORF">PUR29_02705</name>
</gene>
<reference evidence="1 2" key="1">
    <citation type="journal article" date="2023" name="PLoS ONE">
        <title>Complete genome assembly of Hawai'i environmental nontuberculous mycobacteria reveals unexpected co-isolation with methylobacteria.</title>
        <authorList>
            <person name="Hendrix J."/>
            <person name="Epperson L.E."/>
            <person name="Tong E.I."/>
            <person name="Chan Y.L."/>
            <person name="Hasan N.A."/>
            <person name="Dawrs S.N."/>
            <person name="Norton G.J."/>
            <person name="Virdi R."/>
            <person name="Crooks J.L."/>
            <person name="Chan E.D."/>
            <person name="Honda J.R."/>
            <person name="Strong M."/>
        </authorList>
    </citation>
    <scope>NUCLEOTIDE SEQUENCE [LARGE SCALE GENOMIC DNA]</scope>
    <source>
        <strain evidence="1 2">NJH_HI04-1</strain>
    </source>
</reference>
<dbReference type="Proteomes" id="UP001407347">
    <property type="component" value="Unassembled WGS sequence"/>
</dbReference>
<evidence type="ECO:0000313" key="1">
    <source>
        <dbReference type="EMBL" id="MEN3232528.1"/>
    </source>
</evidence>